<accession>A0A6A4I6V1</accession>
<keyword evidence="3" id="KW-1185">Reference proteome</keyword>
<gene>
    <name evidence="2" type="ORF">BT96DRAFT_1015005</name>
</gene>
<sequence>MAHVSPSRSPSAGGPPAQQRSQSRRRARSSRSQSASGDDSEAATMARRRRRGGPGPNTGAPKKGLPDVQEVEPAPKELTDKEKREKAAKDEKDGALSLRLDLNLDVAVELKARVHGDLTISLLR</sequence>
<dbReference type="EMBL" id="ML769403">
    <property type="protein sequence ID" value="KAE9406231.1"/>
    <property type="molecule type" value="Genomic_DNA"/>
</dbReference>
<evidence type="ECO:0000313" key="2">
    <source>
        <dbReference type="EMBL" id="KAE9406231.1"/>
    </source>
</evidence>
<dbReference type="Proteomes" id="UP000799118">
    <property type="component" value="Unassembled WGS sequence"/>
</dbReference>
<protein>
    <submittedName>
        <fullName evidence="2">Uncharacterized protein</fullName>
    </submittedName>
</protein>
<dbReference type="PANTHER" id="PTHR35587">
    <property type="entry name" value="EXPRESSED PROTEIN"/>
    <property type="match status" value="1"/>
</dbReference>
<feature type="compositionally biased region" description="Basic and acidic residues" evidence="1">
    <location>
        <begin position="73"/>
        <end position="94"/>
    </location>
</feature>
<reference evidence="2" key="1">
    <citation type="journal article" date="2019" name="Environ. Microbiol.">
        <title>Fungal ecological strategies reflected in gene transcription - a case study of two litter decomposers.</title>
        <authorList>
            <person name="Barbi F."/>
            <person name="Kohler A."/>
            <person name="Barry K."/>
            <person name="Baskaran P."/>
            <person name="Daum C."/>
            <person name="Fauchery L."/>
            <person name="Ihrmark K."/>
            <person name="Kuo A."/>
            <person name="LaButti K."/>
            <person name="Lipzen A."/>
            <person name="Morin E."/>
            <person name="Grigoriev I.V."/>
            <person name="Henrissat B."/>
            <person name="Lindahl B."/>
            <person name="Martin F."/>
        </authorList>
    </citation>
    <scope>NUCLEOTIDE SEQUENCE</scope>
    <source>
        <strain evidence="2">JB14</strain>
    </source>
</reference>
<feature type="region of interest" description="Disordered" evidence="1">
    <location>
        <begin position="1"/>
        <end position="97"/>
    </location>
</feature>
<dbReference type="PANTHER" id="PTHR35587:SF3">
    <property type="entry name" value="EXPRESSED PROTEIN"/>
    <property type="match status" value="1"/>
</dbReference>
<organism evidence="2 3">
    <name type="scientific">Gymnopus androsaceus JB14</name>
    <dbReference type="NCBI Taxonomy" id="1447944"/>
    <lineage>
        <taxon>Eukaryota</taxon>
        <taxon>Fungi</taxon>
        <taxon>Dikarya</taxon>
        <taxon>Basidiomycota</taxon>
        <taxon>Agaricomycotina</taxon>
        <taxon>Agaricomycetes</taxon>
        <taxon>Agaricomycetidae</taxon>
        <taxon>Agaricales</taxon>
        <taxon>Marasmiineae</taxon>
        <taxon>Omphalotaceae</taxon>
        <taxon>Gymnopus</taxon>
    </lineage>
</organism>
<name>A0A6A4I6V1_9AGAR</name>
<dbReference type="AlphaFoldDB" id="A0A6A4I6V1"/>
<evidence type="ECO:0000313" key="3">
    <source>
        <dbReference type="Proteomes" id="UP000799118"/>
    </source>
</evidence>
<feature type="compositionally biased region" description="Low complexity" evidence="1">
    <location>
        <begin position="1"/>
        <end position="21"/>
    </location>
</feature>
<proteinExistence type="predicted"/>
<evidence type="ECO:0000256" key="1">
    <source>
        <dbReference type="SAM" id="MobiDB-lite"/>
    </source>
</evidence>